<dbReference type="PANTHER" id="PTHR11895:SF73">
    <property type="entry name" value="AMIDASE FAMILY PROTEIN"/>
    <property type="match status" value="1"/>
</dbReference>
<reference evidence="2" key="1">
    <citation type="submission" date="2018-05" db="EMBL/GenBank/DDBJ databases">
        <authorList>
            <person name="Lanie J.A."/>
            <person name="Ng W.-L."/>
            <person name="Kazmierczak K.M."/>
            <person name="Andrzejewski T.M."/>
            <person name="Davidsen T.M."/>
            <person name="Wayne K.J."/>
            <person name="Tettelin H."/>
            <person name="Glass J.I."/>
            <person name="Rusch D."/>
            <person name="Podicherti R."/>
            <person name="Tsui H.-C.T."/>
            <person name="Winkler M.E."/>
        </authorList>
    </citation>
    <scope>NUCLEOTIDE SEQUENCE</scope>
</reference>
<evidence type="ECO:0000313" key="2">
    <source>
        <dbReference type="EMBL" id="SVA55607.1"/>
    </source>
</evidence>
<protein>
    <recommendedName>
        <fullName evidence="1">Amidase domain-containing protein</fullName>
    </recommendedName>
</protein>
<gene>
    <name evidence="2" type="ORF">METZ01_LOCUS108461</name>
</gene>
<dbReference type="EMBL" id="UINC01012781">
    <property type="protein sequence ID" value="SVA55607.1"/>
    <property type="molecule type" value="Genomic_DNA"/>
</dbReference>
<organism evidence="2">
    <name type="scientific">marine metagenome</name>
    <dbReference type="NCBI Taxonomy" id="408172"/>
    <lineage>
        <taxon>unclassified sequences</taxon>
        <taxon>metagenomes</taxon>
        <taxon>ecological metagenomes</taxon>
    </lineage>
</organism>
<dbReference type="PANTHER" id="PTHR11895">
    <property type="entry name" value="TRANSAMIDASE"/>
    <property type="match status" value="1"/>
</dbReference>
<dbReference type="SUPFAM" id="SSF75304">
    <property type="entry name" value="Amidase signature (AS) enzymes"/>
    <property type="match status" value="1"/>
</dbReference>
<dbReference type="Gene3D" id="3.90.1300.10">
    <property type="entry name" value="Amidase signature (AS) domain"/>
    <property type="match status" value="1"/>
</dbReference>
<dbReference type="PROSITE" id="PS51318">
    <property type="entry name" value="TAT"/>
    <property type="match status" value="1"/>
</dbReference>
<dbReference type="InterPro" id="IPR006311">
    <property type="entry name" value="TAT_signal"/>
</dbReference>
<accession>A0A381WUN2</accession>
<dbReference type="InterPro" id="IPR000120">
    <property type="entry name" value="Amidase"/>
</dbReference>
<name>A0A381WUN2_9ZZZZ</name>
<evidence type="ECO:0000259" key="1">
    <source>
        <dbReference type="Pfam" id="PF01425"/>
    </source>
</evidence>
<dbReference type="GO" id="GO:0050567">
    <property type="term" value="F:glutaminyl-tRNA synthase (glutamine-hydrolyzing) activity"/>
    <property type="evidence" value="ECO:0007669"/>
    <property type="project" value="TreeGrafter"/>
</dbReference>
<dbReference type="Pfam" id="PF01425">
    <property type="entry name" value="Amidase"/>
    <property type="match status" value="1"/>
</dbReference>
<dbReference type="InterPro" id="IPR036928">
    <property type="entry name" value="AS_sf"/>
</dbReference>
<dbReference type="InterPro" id="IPR023631">
    <property type="entry name" value="Amidase_dom"/>
</dbReference>
<proteinExistence type="predicted"/>
<feature type="domain" description="Amidase" evidence="1">
    <location>
        <begin position="149"/>
        <end position="510"/>
    </location>
</feature>
<sequence length="572" mass="61700">MSRRGTIGRRGFLRAAPAALASGLLARSAVGQSEVEPIPPSSIDGAEALSGLEFTPSERTMMQEGLERNRQRFQALREFDIPHDIEPAVTFRPKLLGRTPSGSATPNAPLSLPTPASVSVSDSVEDLAFESVWTLADLLKRRIVSSTALTRMYLDRLKRHGDTLKCVVTLTETLALQQAQQADMEILQGRYRGPLHGVPWGAKDLLATKGIRTTWGAKPYEDQVIDLDATVVERLRDAGAVLVAKLSMGALAQGGVWFGGSTRNPWNLERSSSGSSAGPGAATAAGLVGFSIGTETRGSIISPSAACGVTGLRPTYGRVSRYGAMALSWTMDKIGPMCRSAEDCALVFNAIYGPDGRDETVVDAGFEWESDLSFAGLRIGYLREEFEVPSDNLSDEQRAQWDAQRVSLAAALEALRGVGAALEPIQLPDFPSDSIGFVLTAEAAASFDDLTRSRGIDQLTSQSSRSWPNTFRTSRFIPAVEYIRAQRARTLLMEKMEELMADYDLFVSPSRSASLGITNLTGHPAIAVKAGFAEGMPVSLMFTGRLYDEATILRAASAFERATPWHAQHPTV</sequence>
<dbReference type="AlphaFoldDB" id="A0A381WUN2"/>